<comment type="caution">
    <text evidence="4">The sequence shown here is derived from an EMBL/GenBank/DDBJ whole genome shotgun (WGS) entry which is preliminary data.</text>
</comment>
<gene>
    <name evidence="4" type="ORF">JFN93_12725</name>
</gene>
<dbReference type="AlphaFoldDB" id="A0A8J7M0J9"/>
<dbReference type="InterPro" id="IPR036021">
    <property type="entry name" value="Tungsten_al_ferr_oxy-like_C"/>
</dbReference>
<proteinExistence type="predicted"/>
<dbReference type="SUPFAM" id="SSF56228">
    <property type="entry name" value="Aldehyde ferredoxin oxidoreductase, N-terminal domain"/>
    <property type="match status" value="1"/>
</dbReference>
<dbReference type="PANTHER" id="PTHR30038:SF0">
    <property type="entry name" value="TUNGSTEN-CONTAINING ALDEHYDE FERREDOXIN OXIDOREDUCTASE"/>
    <property type="match status" value="1"/>
</dbReference>
<sequence length="796" mass="86624">MRYGGWTGKILRIDLSTGAITTEETMKYKEYLGGTGIGWKVLWDEVPPGTKAWDPENRIVFGVGPLTGCGAPSSGRMVVTSLMPVHINDLPGAGHMGGAWGPELKYAGWDSLIIQGKAAAPVWIRIVDDEVSIEDASELWGNGTYRTATAICTEMGSDAHVAAIGQAGENLCRLSCIISDRHHSAGGGGLGSVMGSKNLKAIGVKGTGSVRIATDVKTWKKLNYYWLSLMGANNNHVVPMNKQPWAEYYDSASRWTADRGLFWGAASPPVETGYCTDFEHPLPGDCPRPQNKMGRRTHKGYKDFGLPGANHTVKMNGCLHCPVRCHIATDVPQLEQYGVSRYNENTCTGNTILSSIMKTVPGSQDSNLINSQMSTNLTSDYGFWHDYGQWAVCYNWAQSHVMSAAECKALMLPASFVGKTPFQNRLPAAELAILSGNPTGSTPYAPASPWGKANAGDPSAQQDLIKLIIPNGGKIYSKTPVFADVVANGPAYWAEKWPEIGYFNNHCTKSLSFKMNHAKHHGAESFGQIGCLINMTYNRDAMNHTHQNVTVGPPLAVVNQLMKELFASPAAPGIFNDPNGSDICHTSSVDGYKPVTAGMAAFTAACMVELELKNAMISCDWTLPAWLSPLKSRGYRGDINMHADLYAAVTGDKVDLKQFQLIGLRLLTLFRALTARHMDYHVKKENPTGQVNMRHDHDYMNDWMFDKVGDTTTGPVRGPGTGIPNAVSGNTDAYPAKEVAFQGTTQLMSREDMEKAKELLYEQLGWDRETGMPTEATLKKLGLSYVKGKIPALIVA</sequence>
<dbReference type="GO" id="GO:0009055">
    <property type="term" value="F:electron transfer activity"/>
    <property type="evidence" value="ECO:0007669"/>
    <property type="project" value="InterPro"/>
</dbReference>
<accession>A0A8J7M0J9</accession>
<dbReference type="Pfam" id="PF02730">
    <property type="entry name" value="AFOR_N"/>
    <property type="match status" value="1"/>
</dbReference>
<evidence type="ECO:0000256" key="1">
    <source>
        <dbReference type="ARBA" id="ARBA00023002"/>
    </source>
</evidence>
<dbReference type="InterPro" id="IPR051919">
    <property type="entry name" value="W-dependent_AOR"/>
</dbReference>
<dbReference type="Pfam" id="PF01314">
    <property type="entry name" value="AFOR_C"/>
    <property type="match status" value="1"/>
</dbReference>
<dbReference type="EMBL" id="JAEMHM010000009">
    <property type="protein sequence ID" value="MBJ6725577.1"/>
    <property type="molecule type" value="Genomic_DNA"/>
</dbReference>
<protein>
    <recommendedName>
        <fullName evidence="3">Aldehyde ferredoxin oxidoreductase N-terminal domain-containing protein</fullName>
    </recommendedName>
</protein>
<dbReference type="InterPro" id="IPR013983">
    <property type="entry name" value="Ald_Fedxn_OxRdtase_N"/>
</dbReference>
<evidence type="ECO:0000313" key="5">
    <source>
        <dbReference type="Proteomes" id="UP000636888"/>
    </source>
</evidence>
<dbReference type="Gene3D" id="1.10.599.10">
    <property type="entry name" value="Aldehyde Ferredoxin Oxidoreductase Protein, subunit A, domain 3"/>
    <property type="match status" value="1"/>
</dbReference>
<dbReference type="InterPro" id="IPR036503">
    <property type="entry name" value="Ald_Fedxn_OxRdtase_N_sf"/>
</dbReference>
<dbReference type="Proteomes" id="UP000636888">
    <property type="component" value="Unassembled WGS sequence"/>
</dbReference>
<feature type="domain" description="Aldehyde ferredoxin oxidoreductase N-terminal" evidence="3">
    <location>
        <begin position="6"/>
        <end position="208"/>
    </location>
</feature>
<dbReference type="GO" id="GO:0016625">
    <property type="term" value="F:oxidoreductase activity, acting on the aldehyde or oxo group of donors, iron-sulfur protein as acceptor"/>
    <property type="evidence" value="ECO:0007669"/>
    <property type="project" value="InterPro"/>
</dbReference>
<dbReference type="SMART" id="SM00790">
    <property type="entry name" value="AFOR_N"/>
    <property type="match status" value="1"/>
</dbReference>
<dbReference type="SUPFAM" id="SSF48310">
    <property type="entry name" value="Aldehyde ferredoxin oxidoreductase, C-terminal domains"/>
    <property type="match status" value="1"/>
</dbReference>
<organism evidence="4 5">
    <name type="scientific">Geomesophilobacter sediminis</name>
    <dbReference type="NCBI Taxonomy" id="2798584"/>
    <lineage>
        <taxon>Bacteria</taxon>
        <taxon>Pseudomonadati</taxon>
        <taxon>Thermodesulfobacteriota</taxon>
        <taxon>Desulfuromonadia</taxon>
        <taxon>Geobacterales</taxon>
        <taxon>Geobacteraceae</taxon>
        <taxon>Geomesophilobacter</taxon>
    </lineage>
</organism>
<keyword evidence="5" id="KW-1185">Reference proteome</keyword>
<evidence type="ECO:0000256" key="2">
    <source>
        <dbReference type="ARBA" id="ARBA00049934"/>
    </source>
</evidence>
<dbReference type="GO" id="GO:0051536">
    <property type="term" value="F:iron-sulfur cluster binding"/>
    <property type="evidence" value="ECO:0007669"/>
    <property type="project" value="InterPro"/>
</dbReference>
<evidence type="ECO:0000313" key="4">
    <source>
        <dbReference type="EMBL" id="MBJ6725577.1"/>
    </source>
</evidence>
<dbReference type="InterPro" id="IPR013985">
    <property type="entry name" value="Ald_Fedxn_OxRdtase_dom3"/>
</dbReference>
<keyword evidence="1" id="KW-0560">Oxidoreductase</keyword>
<reference evidence="4" key="1">
    <citation type="submission" date="2020-12" db="EMBL/GenBank/DDBJ databases">
        <title>Geomonas sp. Red875, isolated from river sediment.</title>
        <authorList>
            <person name="Xu Z."/>
            <person name="Zhang Z."/>
            <person name="Masuda Y."/>
            <person name="Itoh H."/>
            <person name="Senoo K."/>
        </authorList>
    </citation>
    <scope>NUCLEOTIDE SEQUENCE</scope>
    <source>
        <strain evidence="4">Red875</strain>
    </source>
</reference>
<dbReference type="RefSeq" id="WP_199384465.1">
    <property type="nucleotide sequence ID" value="NZ_JAEMHM010000009.1"/>
</dbReference>
<evidence type="ECO:0000259" key="3">
    <source>
        <dbReference type="SMART" id="SM00790"/>
    </source>
</evidence>
<dbReference type="Gene3D" id="3.60.9.10">
    <property type="entry name" value="Aldehyde ferredoxin oxidoreductase, N-terminal domain"/>
    <property type="match status" value="1"/>
</dbReference>
<dbReference type="PANTHER" id="PTHR30038">
    <property type="entry name" value="ALDEHYDE FERREDOXIN OXIDOREDUCTASE"/>
    <property type="match status" value="1"/>
</dbReference>
<comment type="cofactor">
    <cofactor evidence="2">
        <name>tungstopterin</name>
        <dbReference type="ChEBI" id="CHEBI:30402"/>
    </cofactor>
</comment>
<name>A0A8J7M0J9_9BACT</name>
<dbReference type="InterPro" id="IPR001203">
    <property type="entry name" value="OxRdtase_Ald_Fedxn_C"/>
</dbReference>